<reference evidence="1 2" key="1">
    <citation type="submission" date="2020-09" db="EMBL/GenBank/DDBJ databases">
        <title>Methylomonas albis sp. nov. and Methylomonas fluvii sp. nov.: Two cold-adapted methanotrophs from the River Elbe and an amended description of Methylovulum psychrotolerans strain Eb1.</title>
        <authorList>
            <person name="Bussmann I.K."/>
            <person name="Klings K.-W."/>
            <person name="Warnstedt J."/>
            <person name="Hoppert M."/>
            <person name="Saborowski A."/>
            <person name="Horn F."/>
            <person name="Liebner S."/>
        </authorList>
    </citation>
    <scope>NUCLEOTIDE SEQUENCE [LARGE SCALE GENOMIC DNA]</scope>
    <source>
        <strain evidence="1 2">EbA</strain>
    </source>
</reference>
<evidence type="ECO:0000313" key="2">
    <source>
        <dbReference type="Proteomes" id="UP000652176"/>
    </source>
</evidence>
<organism evidence="1 2">
    <name type="scientific">Methylomonas albis</name>
    <dbReference type="NCBI Taxonomy" id="1854563"/>
    <lineage>
        <taxon>Bacteria</taxon>
        <taxon>Pseudomonadati</taxon>
        <taxon>Pseudomonadota</taxon>
        <taxon>Gammaproteobacteria</taxon>
        <taxon>Methylococcales</taxon>
        <taxon>Methylococcaceae</taxon>
        <taxon>Methylomonas</taxon>
    </lineage>
</organism>
<sequence>MPPAFALAATDCEGFFQEMDRYIEDYDVADAATARISGFPQLRVDRFLASFATENMTGEAYAAWLEHLRQLDMSARLIEWRNLPPEAISRLEVSFGPHVDTTVNVCGQILSEQALIYPSRRSQLLSAINPPDAYSTWQRFFGVYFLTRWTIVEGIRREQQALRESFFNATQNHFGTNRSIRYVPPTADILDAAEVAKILEQSASKPLAIPEPSEDQLSRLFSTFAPVWRVDTANDNDHIGTVGVGADGEASIDTVDPVVYTLTSHTRFGEQVLLQLNYVVWFPARTAEAWLDLYSGRFDGVIWRVTLGMDGRPLAYDSIHSCGCYYQIFPGEGALVVQAQDGSEPVLSPTSIPTLKPNERLTVRLASGNHFIRGVIAEQPVPEPIVYGWSDYNELRSLPAPGGRHVSMFKPDGLVEGSERLERFLLWPMGVPNAGAMRQWGTHAIAFLGKRHFDDPRLMEKLIRPLGD</sequence>
<dbReference type="Proteomes" id="UP000652176">
    <property type="component" value="Unassembled WGS sequence"/>
</dbReference>
<evidence type="ECO:0000313" key="1">
    <source>
        <dbReference type="EMBL" id="MBD9357469.1"/>
    </source>
</evidence>
<gene>
    <name evidence="1" type="ORF">IE877_16565</name>
</gene>
<dbReference type="EMBL" id="JACXSS010000001">
    <property type="protein sequence ID" value="MBD9357469.1"/>
    <property type="molecule type" value="Genomic_DNA"/>
</dbReference>
<protein>
    <submittedName>
        <fullName evidence="1">Uncharacterized protein</fullName>
    </submittedName>
</protein>
<accession>A0ABR9D2X7</accession>
<proteinExistence type="predicted"/>
<keyword evidence="2" id="KW-1185">Reference proteome</keyword>
<name>A0ABR9D2X7_9GAMM</name>
<dbReference type="RefSeq" id="WP_192375747.1">
    <property type="nucleotide sequence ID" value="NZ_CAJHIV010000001.1"/>
</dbReference>
<comment type="caution">
    <text evidence="1">The sequence shown here is derived from an EMBL/GenBank/DDBJ whole genome shotgun (WGS) entry which is preliminary data.</text>
</comment>